<dbReference type="PANTHER" id="PTHR39083">
    <property type="entry name" value="CYCLIC DI-GMP-BINDING PROTEIN"/>
    <property type="match status" value="1"/>
</dbReference>
<keyword evidence="6" id="KW-0997">Cell inner membrane</keyword>
<dbReference type="Gene3D" id="2.60.120.260">
    <property type="entry name" value="Galactose-binding domain-like"/>
    <property type="match status" value="2"/>
</dbReference>
<name>A0A1E7Z5J9_9ALTE</name>
<dbReference type="EMBL" id="MDHN01000043">
    <property type="protein sequence ID" value="OFC68808.1"/>
    <property type="molecule type" value="Genomic_DNA"/>
</dbReference>
<reference evidence="7 8" key="1">
    <citation type="submission" date="2016-08" db="EMBL/GenBank/DDBJ databases">
        <authorList>
            <person name="Seilhamer J.J."/>
        </authorList>
    </citation>
    <scope>NUCLEOTIDE SEQUENCE [LARGE SCALE GENOMIC DNA]</scope>
    <source>
        <strain evidence="7 8">KCTC 42603</strain>
    </source>
</reference>
<dbReference type="GO" id="GO:0030244">
    <property type="term" value="P:cellulose biosynthetic process"/>
    <property type="evidence" value="ECO:0007669"/>
    <property type="project" value="UniProtKB-KW"/>
</dbReference>
<accession>A0A1E7Z5J9</accession>
<dbReference type="GO" id="GO:0005886">
    <property type="term" value="C:plasma membrane"/>
    <property type="evidence" value="ECO:0007669"/>
    <property type="project" value="UniProtKB-SubCell"/>
</dbReference>
<feature type="transmembrane region" description="Helical" evidence="6">
    <location>
        <begin position="721"/>
        <end position="742"/>
    </location>
</feature>
<gene>
    <name evidence="7" type="ORF">BFC18_00820</name>
</gene>
<protein>
    <recommendedName>
        <fullName evidence="6">Cyclic di-GMP-binding protein</fullName>
    </recommendedName>
    <alternativeName>
        <fullName evidence="6">Cellulose synthase regulatory subunit</fullName>
    </alternativeName>
</protein>
<dbReference type="PANTHER" id="PTHR39083:SF1">
    <property type="entry name" value="CYCLIC DI-GMP-BINDING PROTEIN"/>
    <property type="match status" value="1"/>
</dbReference>
<keyword evidence="4 6" id="KW-1133">Transmembrane helix</keyword>
<evidence type="ECO:0000313" key="7">
    <source>
        <dbReference type="EMBL" id="OFC68808.1"/>
    </source>
</evidence>
<comment type="subunit">
    <text evidence="6">Tightly associated with the cellulose synthase catalytic subunit.</text>
</comment>
<dbReference type="UniPathway" id="UPA00694"/>
<comment type="pathway">
    <text evidence="6">Glycan metabolism; bacterial cellulose biosynthesis.</text>
</comment>
<keyword evidence="6" id="KW-0732">Signal</keyword>
<evidence type="ECO:0000256" key="6">
    <source>
        <dbReference type="RuleBase" id="RU365021"/>
    </source>
</evidence>
<keyword evidence="3 6" id="KW-0812">Transmembrane</keyword>
<dbReference type="RefSeq" id="WP_070127660.1">
    <property type="nucleotide sequence ID" value="NZ_MDHN01000043.1"/>
</dbReference>
<dbReference type="Pfam" id="PF03170">
    <property type="entry name" value="BcsB"/>
    <property type="match status" value="1"/>
</dbReference>
<keyword evidence="5 6" id="KW-0472">Membrane</keyword>
<comment type="caution">
    <text evidence="7">The sequence shown here is derived from an EMBL/GenBank/DDBJ whole genome shotgun (WGS) entry which is preliminary data.</text>
</comment>
<evidence type="ECO:0000313" key="8">
    <source>
        <dbReference type="Proteomes" id="UP000175691"/>
    </source>
</evidence>
<sequence>MAQRFFFLLVFIASVFQVQAQQTHTVRLSELYAGDSTLRLEGAMAEFDLSVPLAGGLEVEKATLDMRAVSSIALLKQRSVMAIRFNNATIFQQALDPQLPNFRPQVDIPAELWREGYNTLTFVVAQHYANQCVDNAAPELWSEIDLFRSVISVTTQPGSGPTVVGDISDMFNAGIGRQQAVTLYTSGNAEQGILSDALPVVAQALALRADYQQLAIKHDILSDVSEIPAPSVPWSEEQLAELARSSHYLTEQDSGKLHVLVGTVSSLRENLSEQTYNQISGAYLGVETTPAIEVDDEIRVPASHRLIVSGTNSEQVMLAAKALALMDDGLNQDASVVVDDVRASSDDALLKADTLTPGESYSLADMGDGGAEYRGETSTTKRIQFSLPADFYVPENASVTLLLNFAYGAAFGQGSMMNVLINGELVHGLPLTNPYGESFSQYQLNVPARHLKGGTNAIEFDVAMRAPITDVVCDDVVGRHLHFQLLPSSRIELPKAGHVARQPDLTLFADAAYPMATVSGQSADIYITEEAMRGAALTLSGKLAQTVNTLIPDLHIVSGVPETTTDTAFVLMTPQTVPNGYAEPFSANLANTKQWPYRIQNLLHNRLRDASEERKPGFIMHGATVQQSTLGNMGVLVAQKNPQGQRTGTVFMMAAENAELLADRMQDLTSPAIWGQLAGDFVAWDNSEQPELVMQVADVYVVGEFEDSWLQTRMWLSNHPWIWLMALVIVVIVCAALALLLLRRRNKKIQENW</sequence>
<feature type="signal peptide" evidence="6">
    <location>
        <begin position="1"/>
        <end position="20"/>
    </location>
</feature>
<dbReference type="AlphaFoldDB" id="A0A1E7Z5J9"/>
<comment type="subcellular location">
    <subcellularLocation>
        <location evidence="6">Cell inner membrane</location>
    </subcellularLocation>
    <subcellularLocation>
        <location evidence="1">Cell membrane</location>
        <topology evidence="1">Single-pass membrane protein</topology>
    </subcellularLocation>
</comment>
<evidence type="ECO:0000256" key="2">
    <source>
        <dbReference type="ARBA" id="ARBA00022475"/>
    </source>
</evidence>
<keyword evidence="6" id="KW-0135">Cellulose biosynthesis</keyword>
<evidence type="ECO:0000256" key="3">
    <source>
        <dbReference type="ARBA" id="ARBA00022692"/>
    </source>
</evidence>
<keyword evidence="2 6" id="KW-1003">Cell membrane</keyword>
<dbReference type="Proteomes" id="UP000175691">
    <property type="component" value="Unassembled WGS sequence"/>
</dbReference>
<dbReference type="STRING" id="1656094.BFC18_00820"/>
<evidence type="ECO:0000256" key="5">
    <source>
        <dbReference type="ARBA" id="ARBA00023136"/>
    </source>
</evidence>
<keyword evidence="6" id="KW-0973">c-di-GMP</keyword>
<dbReference type="OrthoDB" id="9806702at2"/>
<comment type="function">
    <text evidence="6">Binds the cellulose synthase activator, bis-(3'-5') cyclic diguanylic acid (c-di-GMP).</text>
</comment>
<dbReference type="InterPro" id="IPR018513">
    <property type="entry name" value="Cell_synthase_bac"/>
</dbReference>
<proteinExistence type="inferred from homology"/>
<evidence type="ECO:0000256" key="1">
    <source>
        <dbReference type="ARBA" id="ARBA00004162"/>
    </source>
</evidence>
<organism evidence="7 8">
    <name type="scientific">Alteromonas confluentis</name>
    <dbReference type="NCBI Taxonomy" id="1656094"/>
    <lineage>
        <taxon>Bacteria</taxon>
        <taxon>Pseudomonadati</taxon>
        <taxon>Pseudomonadota</taxon>
        <taxon>Gammaproteobacteria</taxon>
        <taxon>Alteromonadales</taxon>
        <taxon>Alteromonadaceae</taxon>
        <taxon>Alteromonas/Salinimonas group</taxon>
        <taxon>Alteromonas</taxon>
    </lineage>
</organism>
<evidence type="ECO:0000256" key="4">
    <source>
        <dbReference type="ARBA" id="ARBA00022989"/>
    </source>
</evidence>
<comment type="similarity">
    <text evidence="6">Belongs to the AcsB/BcsB family.</text>
</comment>
<keyword evidence="8" id="KW-1185">Reference proteome</keyword>
<dbReference type="GO" id="GO:0006011">
    <property type="term" value="P:UDP-alpha-D-glucose metabolic process"/>
    <property type="evidence" value="ECO:0007669"/>
    <property type="project" value="InterPro"/>
</dbReference>
<feature type="chain" id="PRO_5015216029" description="Cyclic di-GMP-binding protein" evidence="6">
    <location>
        <begin position="21"/>
        <end position="753"/>
    </location>
</feature>